<evidence type="ECO:0000256" key="2">
    <source>
        <dbReference type="SAM" id="Phobius"/>
    </source>
</evidence>
<comment type="caution">
    <text evidence="4">The sequence shown here is derived from an EMBL/GenBank/DDBJ whole genome shotgun (WGS) entry which is preliminary data.</text>
</comment>
<accession>A0A919GZR5</accession>
<evidence type="ECO:0000313" key="5">
    <source>
        <dbReference type="Proteomes" id="UP000600026"/>
    </source>
</evidence>
<keyword evidence="2" id="KW-1133">Transmembrane helix</keyword>
<name>A0A919GZR5_9ACTN</name>
<evidence type="ECO:0000259" key="3">
    <source>
        <dbReference type="SMART" id="SM00894"/>
    </source>
</evidence>
<keyword evidence="2" id="KW-0472">Membrane</keyword>
<dbReference type="EMBL" id="BNEE01000004">
    <property type="protein sequence ID" value="GHI84113.1"/>
    <property type="molecule type" value="Genomic_DNA"/>
</dbReference>
<reference evidence="4" key="1">
    <citation type="submission" date="2020-09" db="EMBL/GenBank/DDBJ databases">
        <title>Whole genome shotgun sequence of Streptomyces xanthophaeus NBRC 12829.</title>
        <authorList>
            <person name="Komaki H."/>
            <person name="Tamura T."/>
        </authorList>
    </citation>
    <scope>NUCLEOTIDE SEQUENCE</scope>
    <source>
        <strain evidence="4">NBRC 12829</strain>
    </source>
</reference>
<proteinExistence type="predicted"/>
<protein>
    <recommendedName>
        <fullName evidence="3">Excalibur calcium-binding domain-containing protein</fullName>
    </recommendedName>
</protein>
<dbReference type="InterPro" id="IPR008613">
    <property type="entry name" value="Excalibur_Ca-bd_domain"/>
</dbReference>
<evidence type="ECO:0000256" key="1">
    <source>
        <dbReference type="SAM" id="MobiDB-lite"/>
    </source>
</evidence>
<feature type="compositionally biased region" description="Basic and acidic residues" evidence="1">
    <location>
        <begin position="182"/>
        <end position="202"/>
    </location>
</feature>
<organism evidence="4 5">
    <name type="scientific">Streptomyces xanthophaeus</name>
    <dbReference type="NCBI Taxonomy" id="67385"/>
    <lineage>
        <taxon>Bacteria</taxon>
        <taxon>Bacillati</taxon>
        <taxon>Actinomycetota</taxon>
        <taxon>Actinomycetes</taxon>
        <taxon>Kitasatosporales</taxon>
        <taxon>Streptomycetaceae</taxon>
        <taxon>Streptomyces</taxon>
    </lineage>
</organism>
<feature type="domain" description="Excalibur calcium-binding" evidence="3">
    <location>
        <begin position="166"/>
        <end position="202"/>
    </location>
</feature>
<keyword evidence="5" id="KW-1185">Reference proteome</keyword>
<dbReference type="Pfam" id="PF05901">
    <property type="entry name" value="Excalibur"/>
    <property type="match status" value="1"/>
</dbReference>
<feature type="region of interest" description="Disordered" evidence="1">
    <location>
        <begin position="99"/>
        <end position="202"/>
    </location>
</feature>
<dbReference type="SMART" id="SM00894">
    <property type="entry name" value="Excalibur"/>
    <property type="match status" value="1"/>
</dbReference>
<feature type="transmembrane region" description="Helical" evidence="2">
    <location>
        <begin position="26"/>
        <end position="48"/>
    </location>
</feature>
<evidence type="ECO:0000313" key="4">
    <source>
        <dbReference type="EMBL" id="GHI84113.1"/>
    </source>
</evidence>
<keyword evidence="2" id="KW-0812">Transmembrane</keyword>
<feature type="transmembrane region" description="Helical" evidence="2">
    <location>
        <begin position="55"/>
        <end position="75"/>
    </location>
</feature>
<feature type="compositionally biased region" description="Low complexity" evidence="1">
    <location>
        <begin position="157"/>
        <end position="181"/>
    </location>
</feature>
<dbReference type="Proteomes" id="UP000600026">
    <property type="component" value="Unassembled WGS sequence"/>
</dbReference>
<feature type="compositionally biased region" description="Pro residues" evidence="1">
    <location>
        <begin position="103"/>
        <end position="139"/>
    </location>
</feature>
<gene>
    <name evidence="4" type="ORF">Sxan_14770</name>
</gene>
<sequence length="202" mass="20429">MHPSPGQPPYPYPPAQPQDRRWNPAWAVPTVIAVGLFLPPVAAALAFVARWGKAARIVTVALASVWFLVLVTMGADPKKPQDDAKPLPAVTVTATVTAAAVAPPSPTPTPTPTPPPSSTPTPEAPASPTPPPAPAPAPEPTQEAAPRPDPDEGGASGSSATGGSVSYKNCTAARAAGAAPVRRGDPGYGRHLDRDGDGVACE</sequence>
<dbReference type="AlphaFoldDB" id="A0A919GZR5"/>
<dbReference type="RefSeq" id="WP_237403307.1">
    <property type="nucleotide sequence ID" value="NZ_BNEE01000004.1"/>
</dbReference>